<evidence type="ECO:0000313" key="2">
    <source>
        <dbReference type="Proteomes" id="UP000611215"/>
    </source>
</evidence>
<sequence>MIVINDILKLEDFKHKKNLDEINLLWRAIMTMDIIEIYVLLPENLNYFGLTKTEFVKQLDNKFKKHRFLEDEAFYLTINKCFKCHKDEMICEFVGLESAIGLSLYFEIKNSKLAGLQFCDAYGKIEDLDAHYDWGLPS</sequence>
<reference evidence="1 2" key="1">
    <citation type="submission" date="2020-11" db="EMBL/GenBank/DDBJ databases">
        <title>Winogradskyella marina sp. nov., isolated from marine sediment.</title>
        <authorList>
            <person name="Bo J."/>
            <person name="Wang S."/>
            <person name="Song X."/>
            <person name="Du Z."/>
        </authorList>
    </citation>
    <scope>NUCLEOTIDE SEQUENCE [LARGE SCALE GENOMIC DNA]</scope>
    <source>
        <strain evidence="1 2">F6397</strain>
    </source>
</reference>
<dbReference type="Proteomes" id="UP000611215">
    <property type="component" value="Unassembled WGS sequence"/>
</dbReference>
<evidence type="ECO:0000313" key="1">
    <source>
        <dbReference type="EMBL" id="MBF8149269.1"/>
    </source>
</evidence>
<comment type="caution">
    <text evidence="1">The sequence shown here is derived from an EMBL/GenBank/DDBJ whole genome shotgun (WGS) entry which is preliminary data.</text>
</comment>
<keyword evidence="2" id="KW-1185">Reference proteome</keyword>
<protein>
    <submittedName>
        <fullName evidence="1">Uncharacterized protein</fullName>
    </submittedName>
</protein>
<dbReference type="RefSeq" id="WP_195870552.1">
    <property type="nucleotide sequence ID" value="NZ_JADOET010000003.1"/>
</dbReference>
<name>A0ABS0EFN8_9FLAO</name>
<dbReference type="EMBL" id="JADOET010000003">
    <property type="protein sequence ID" value="MBF8149269.1"/>
    <property type="molecule type" value="Genomic_DNA"/>
</dbReference>
<gene>
    <name evidence="1" type="ORF">ITJ86_05140</name>
</gene>
<accession>A0ABS0EFN8</accession>
<organism evidence="1 2">
    <name type="scientific">Winogradskyella marina</name>
    <dbReference type="NCBI Taxonomy" id="2785530"/>
    <lineage>
        <taxon>Bacteria</taxon>
        <taxon>Pseudomonadati</taxon>
        <taxon>Bacteroidota</taxon>
        <taxon>Flavobacteriia</taxon>
        <taxon>Flavobacteriales</taxon>
        <taxon>Flavobacteriaceae</taxon>
        <taxon>Winogradskyella</taxon>
    </lineage>
</organism>
<proteinExistence type="predicted"/>